<proteinExistence type="predicted"/>
<accession>A0ABP9CWI3</accession>
<protein>
    <submittedName>
        <fullName evidence="1">Uncharacterized protein</fullName>
    </submittedName>
</protein>
<sequence length="54" mass="6379">MVSDKQQSEIDEVYVQRKRCHKASINVAPSKLFDPRNIEFIERREEYLDTHGGD</sequence>
<organism evidence="1 2">
    <name type="scientific">Algivirga pacifica</name>
    <dbReference type="NCBI Taxonomy" id="1162670"/>
    <lineage>
        <taxon>Bacteria</taxon>
        <taxon>Pseudomonadati</taxon>
        <taxon>Bacteroidota</taxon>
        <taxon>Cytophagia</taxon>
        <taxon>Cytophagales</taxon>
        <taxon>Flammeovirgaceae</taxon>
        <taxon>Algivirga</taxon>
    </lineage>
</organism>
<dbReference type="Proteomes" id="UP001500298">
    <property type="component" value="Unassembled WGS sequence"/>
</dbReference>
<name>A0ABP9CWI3_9BACT</name>
<comment type="caution">
    <text evidence="1">The sequence shown here is derived from an EMBL/GenBank/DDBJ whole genome shotgun (WGS) entry which is preliminary data.</text>
</comment>
<evidence type="ECO:0000313" key="2">
    <source>
        <dbReference type="Proteomes" id="UP001500298"/>
    </source>
</evidence>
<gene>
    <name evidence="1" type="ORF">GCM10023331_01760</name>
</gene>
<keyword evidence="2" id="KW-1185">Reference proteome</keyword>
<evidence type="ECO:0000313" key="1">
    <source>
        <dbReference type="EMBL" id="GAA4821066.1"/>
    </source>
</evidence>
<reference evidence="2" key="1">
    <citation type="journal article" date="2019" name="Int. J. Syst. Evol. Microbiol.">
        <title>The Global Catalogue of Microorganisms (GCM) 10K type strain sequencing project: providing services to taxonomists for standard genome sequencing and annotation.</title>
        <authorList>
            <consortium name="The Broad Institute Genomics Platform"/>
            <consortium name="The Broad Institute Genome Sequencing Center for Infectious Disease"/>
            <person name="Wu L."/>
            <person name="Ma J."/>
        </authorList>
    </citation>
    <scope>NUCLEOTIDE SEQUENCE [LARGE SCALE GENOMIC DNA]</scope>
    <source>
        <strain evidence="2">JCM 18326</strain>
    </source>
</reference>
<dbReference type="EMBL" id="BAABJX010000004">
    <property type="protein sequence ID" value="GAA4821066.1"/>
    <property type="molecule type" value="Genomic_DNA"/>
</dbReference>